<feature type="chain" id="PRO_5011974204" description="C-type lectin domain-containing protein" evidence="1">
    <location>
        <begin position="17"/>
        <end position="183"/>
    </location>
</feature>
<dbReference type="STRING" id="2018661.A0A2A2L9T4"/>
<dbReference type="Proteomes" id="UP000218231">
    <property type="component" value="Unassembled WGS sequence"/>
</dbReference>
<comment type="caution">
    <text evidence="2">The sequence shown here is derived from an EMBL/GenBank/DDBJ whole genome shotgun (WGS) entry which is preliminary data.</text>
</comment>
<evidence type="ECO:0000256" key="1">
    <source>
        <dbReference type="SAM" id="SignalP"/>
    </source>
</evidence>
<feature type="signal peptide" evidence="1">
    <location>
        <begin position="1"/>
        <end position="16"/>
    </location>
</feature>
<proteinExistence type="predicted"/>
<dbReference type="Gene3D" id="3.10.100.10">
    <property type="entry name" value="Mannose-Binding Protein A, subunit A"/>
    <property type="match status" value="1"/>
</dbReference>
<dbReference type="EMBL" id="LIAE01007000">
    <property type="protein sequence ID" value="PAV83016.1"/>
    <property type="molecule type" value="Genomic_DNA"/>
</dbReference>
<dbReference type="InterPro" id="IPR016186">
    <property type="entry name" value="C-type_lectin-like/link_sf"/>
</dbReference>
<organism evidence="2 3">
    <name type="scientific">Diploscapter pachys</name>
    <dbReference type="NCBI Taxonomy" id="2018661"/>
    <lineage>
        <taxon>Eukaryota</taxon>
        <taxon>Metazoa</taxon>
        <taxon>Ecdysozoa</taxon>
        <taxon>Nematoda</taxon>
        <taxon>Chromadorea</taxon>
        <taxon>Rhabditida</taxon>
        <taxon>Rhabditina</taxon>
        <taxon>Rhabditomorpha</taxon>
        <taxon>Rhabditoidea</taxon>
        <taxon>Rhabditidae</taxon>
        <taxon>Diploscapter</taxon>
    </lineage>
</organism>
<reference evidence="2 3" key="1">
    <citation type="journal article" date="2017" name="Curr. Biol.">
        <title>Genome architecture and evolution of a unichromosomal asexual nematode.</title>
        <authorList>
            <person name="Fradin H."/>
            <person name="Zegar C."/>
            <person name="Gutwein M."/>
            <person name="Lucas J."/>
            <person name="Kovtun M."/>
            <person name="Corcoran D."/>
            <person name="Baugh L.R."/>
            <person name="Kiontke K."/>
            <person name="Gunsalus K."/>
            <person name="Fitch D.H."/>
            <person name="Piano F."/>
        </authorList>
    </citation>
    <scope>NUCLEOTIDE SEQUENCE [LARGE SCALE GENOMIC DNA]</scope>
    <source>
        <strain evidence="2">PF1309</strain>
    </source>
</reference>
<name>A0A2A2L9T4_9BILA</name>
<dbReference type="SUPFAM" id="SSF56436">
    <property type="entry name" value="C-type lectin-like"/>
    <property type="match status" value="1"/>
</dbReference>
<evidence type="ECO:0008006" key="4">
    <source>
        <dbReference type="Google" id="ProtNLM"/>
    </source>
</evidence>
<accession>A0A2A2L9T4</accession>
<keyword evidence="1" id="KW-0732">Signal</keyword>
<protein>
    <recommendedName>
        <fullName evidence="4">C-type lectin domain-containing protein</fullName>
    </recommendedName>
</protein>
<evidence type="ECO:0000313" key="3">
    <source>
        <dbReference type="Proteomes" id="UP000218231"/>
    </source>
</evidence>
<dbReference type="AlphaFoldDB" id="A0A2A2L9T4"/>
<evidence type="ECO:0000313" key="2">
    <source>
        <dbReference type="EMBL" id="PAV83016.1"/>
    </source>
</evidence>
<keyword evidence="3" id="KW-1185">Reference proteome</keyword>
<gene>
    <name evidence="2" type="ORF">WR25_27119</name>
</gene>
<sequence length="183" mass="20340">MMNFAIILWLFKCSNACLTTPDMDLPPVQPTTYTGTTTSSPSTLTTTTCITTTTTTTTIDCFANSAPLAQCDAQCPPPWEFVNGKCYQFFANLITWNAAATNCRALCTPPSSMCHLPRLYSEQQGIDLVDYEIWIGTVDIRAVTEFRSVPFNSEFRAFLSNFRNSVPYSVSDLEFPIPRNSVP</sequence>
<dbReference type="InterPro" id="IPR016187">
    <property type="entry name" value="CTDL_fold"/>
</dbReference>